<keyword evidence="4 6" id="KW-0808">Transferase</keyword>
<dbReference type="SUPFAM" id="SSF52540">
    <property type="entry name" value="P-loop containing nucleoside triphosphate hydrolases"/>
    <property type="match status" value="1"/>
</dbReference>
<dbReference type="InterPro" id="IPR027417">
    <property type="entry name" value="P-loop_NTPase"/>
</dbReference>
<evidence type="ECO:0000313" key="9">
    <source>
        <dbReference type="Proteomes" id="UP000694387"/>
    </source>
</evidence>
<comment type="similarity">
    <text evidence="2 6">Belongs to the sulfotransferase 1 family.</text>
</comment>
<evidence type="ECO:0000256" key="6">
    <source>
        <dbReference type="RuleBase" id="RU361155"/>
    </source>
</evidence>
<comment type="subcellular location">
    <subcellularLocation>
        <location evidence="1">Cytoplasm</location>
    </subcellularLocation>
</comment>
<sequence>MSDRYMWFEGVPFPTMDFTPELMREAWESFVFKDEDVLILTYPKSGTNWLVEIVCLICSKGDPKWIQSVPIWDRSPWVETEYGYNSLKDKEGPRLISSHLPIQLIPKSLFNSKAKVIYLIRNPRDVLISGYFFWRTSYFVKKAESLKEYFEWFIKGNVPFGSWFDHIHGWMSMKGKENFLILSYEELKWDTRSTVDKICQFLGRKLEPEEMNSLLKNSSFQVMKENNMSNLSLLRGQFFDEKNGILLRKGITGDWKNHITVAQAEAFDKIFQEKMADLPRELFPWE</sequence>
<gene>
    <name evidence="8" type="primary">LOC106838230</name>
</gene>
<evidence type="ECO:0000256" key="3">
    <source>
        <dbReference type="ARBA" id="ARBA00022490"/>
    </source>
</evidence>
<accession>A0A8C4LAM3</accession>
<reference evidence="8" key="2">
    <citation type="submission" date="2025-08" db="UniProtKB">
        <authorList>
            <consortium name="Ensembl"/>
        </authorList>
    </citation>
    <scope>IDENTIFICATION</scope>
</reference>
<feature type="domain" description="Sulfotransferase" evidence="7">
    <location>
        <begin position="34"/>
        <end position="278"/>
    </location>
</feature>
<dbReference type="EC" id="2.8.2.-" evidence="6"/>
<protein>
    <recommendedName>
        <fullName evidence="6">Sulfotransferase</fullName>
        <ecNumber evidence="6">2.8.2.-</ecNumber>
    </recommendedName>
</protein>
<reference evidence="8" key="3">
    <citation type="submission" date="2025-09" db="UniProtKB">
        <authorList>
            <consortium name="Ensembl"/>
        </authorList>
    </citation>
    <scope>IDENTIFICATION</scope>
</reference>
<dbReference type="GO" id="GO:0051923">
    <property type="term" value="P:sulfation"/>
    <property type="evidence" value="ECO:0007669"/>
    <property type="project" value="UniProtKB-ARBA"/>
</dbReference>
<dbReference type="AlphaFoldDB" id="A0A8C4LAM3"/>
<dbReference type="GO" id="GO:0004062">
    <property type="term" value="F:aryl sulfotransferase activity"/>
    <property type="evidence" value="ECO:0007669"/>
    <property type="project" value="UniProtKB-ARBA"/>
</dbReference>
<keyword evidence="3" id="KW-0963">Cytoplasm</keyword>
<proteinExistence type="inferred from homology"/>
<organism evidence="8 9">
    <name type="scientific">Equus asinus</name>
    <name type="common">Donkey</name>
    <name type="synonym">Equus africanus asinus</name>
    <dbReference type="NCBI Taxonomy" id="9793"/>
    <lineage>
        <taxon>Eukaryota</taxon>
        <taxon>Metazoa</taxon>
        <taxon>Chordata</taxon>
        <taxon>Craniata</taxon>
        <taxon>Vertebrata</taxon>
        <taxon>Euteleostomi</taxon>
        <taxon>Mammalia</taxon>
        <taxon>Eutheria</taxon>
        <taxon>Laurasiatheria</taxon>
        <taxon>Perissodactyla</taxon>
        <taxon>Equidae</taxon>
        <taxon>Equus</taxon>
    </lineage>
</organism>
<dbReference type="PANTHER" id="PTHR11783">
    <property type="entry name" value="SULFOTRANSFERASE SULT"/>
    <property type="match status" value="1"/>
</dbReference>
<name>A0A8C4LAM3_EQUAS</name>
<comment type="catalytic activity">
    <reaction evidence="5">
        <text>4-ethylphenol + 3'-phosphoadenylyl sulfate = 4-ethylphenyl sulfate + adenosine 3',5'-bisphosphate + H(+)</text>
        <dbReference type="Rhea" id="RHEA:70607"/>
        <dbReference type="ChEBI" id="CHEBI:15378"/>
        <dbReference type="ChEBI" id="CHEBI:49584"/>
        <dbReference type="ChEBI" id="CHEBI:58339"/>
        <dbReference type="ChEBI" id="CHEBI:58343"/>
        <dbReference type="ChEBI" id="CHEBI:133681"/>
    </reaction>
    <physiologicalReaction direction="left-to-right" evidence="5">
        <dbReference type="Rhea" id="RHEA:70608"/>
    </physiologicalReaction>
</comment>
<dbReference type="GeneTree" id="ENSGT00940000154432"/>
<dbReference type="FunFam" id="3.40.50.300:FF:000433">
    <property type="entry name" value="Estrogen sulfotransferase"/>
    <property type="match status" value="1"/>
</dbReference>
<keyword evidence="9" id="KW-1185">Reference proteome</keyword>
<evidence type="ECO:0000256" key="1">
    <source>
        <dbReference type="ARBA" id="ARBA00004496"/>
    </source>
</evidence>
<reference evidence="8 9" key="1">
    <citation type="journal article" date="2020" name="Nat. Commun.">
        <title>Donkey genomes provide new insights into domestication and selection for coat color.</title>
        <authorList>
            <person name="Wang"/>
            <person name="C."/>
            <person name="Li"/>
            <person name="H."/>
            <person name="Guo"/>
            <person name="Y."/>
            <person name="Huang"/>
            <person name="J."/>
            <person name="Sun"/>
            <person name="Y."/>
            <person name="Min"/>
            <person name="J."/>
            <person name="Wang"/>
            <person name="J."/>
            <person name="Fang"/>
            <person name="X."/>
            <person name="Zhao"/>
            <person name="Z."/>
            <person name="Wang"/>
            <person name="S."/>
            <person name="Zhang"/>
            <person name="Y."/>
            <person name="Liu"/>
            <person name="Q."/>
            <person name="Jiang"/>
            <person name="Q."/>
            <person name="Wang"/>
            <person name="X."/>
            <person name="Guo"/>
            <person name="Y."/>
            <person name="Yang"/>
            <person name="C."/>
            <person name="Wang"/>
            <person name="Y."/>
            <person name="Tian"/>
            <person name="F."/>
            <person name="Zhuang"/>
            <person name="G."/>
            <person name="Fan"/>
            <person name="Y."/>
            <person name="Gao"/>
            <person name="Q."/>
            <person name="Li"/>
            <person name="Y."/>
            <person name="Ju"/>
            <person name="Z."/>
            <person name="Li"/>
            <person name="J."/>
            <person name="Li"/>
            <person name="R."/>
            <person name="Hou"/>
            <person name="M."/>
            <person name="Yang"/>
            <person name="G."/>
            <person name="Liu"/>
            <person name="G."/>
            <person name="Liu"/>
            <person name="W."/>
            <person name="Guo"/>
            <person name="J."/>
            <person name="Pan"/>
            <person name="S."/>
            <person name="Fan"/>
            <person name="G."/>
            <person name="Zhang"/>
            <person name="W."/>
            <person name="Zhang"/>
            <person name="R."/>
            <person name="Yu"/>
            <person name="J."/>
            <person name="Zhang"/>
            <person name="X."/>
            <person name="Yin"/>
            <person name="Q."/>
            <person name="Ji"/>
            <person name="C."/>
            <person name="Jin"/>
            <person name="Y."/>
            <person name="Yue"/>
            <person name="G."/>
            <person name="Liu"/>
            <person name="M."/>
            <person name="Xu"/>
            <person name="J."/>
            <person name="Liu"/>
            <person name="S."/>
            <person name="Jordana"/>
            <person name="J."/>
            <person name="Noce"/>
            <person name="A."/>
            <person name="Amills"/>
            <person name="M."/>
            <person name="Wu"/>
            <person name="D.D."/>
            <person name="Li"/>
            <person name="S."/>
            <person name="Zhou"/>
            <person name="X. and Zhong"/>
            <person name="J."/>
        </authorList>
    </citation>
    <scope>NUCLEOTIDE SEQUENCE [LARGE SCALE GENOMIC DNA]</scope>
</reference>
<evidence type="ECO:0000313" key="8">
    <source>
        <dbReference type="Ensembl" id="ENSEASP00005005922.2"/>
    </source>
</evidence>
<dbReference type="Ensembl" id="ENSEAST00005006476.2">
    <property type="protein sequence ID" value="ENSEASP00005005922.2"/>
    <property type="gene ID" value="ENSEASG00005004360.2"/>
</dbReference>
<dbReference type="InterPro" id="IPR000863">
    <property type="entry name" value="Sulfotransferase_dom"/>
</dbReference>
<dbReference type="GO" id="GO:0005737">
    <property type="term" value="C:cytoplasm"/>
    <property type="evidence" value="ECO:0007669"/>
    <property type="project" value="UniProtKB-SubCell"/>
</dbReference>
<evidence type="ECO:0000256" key="5">
    <source>
        <dbReference type="ARBA" id="ARBA00048219"/>
    </source>
</evidence>
<dbReference type="Pfam" id="PF00685">
    <property type="entry name" value="Sulfotransfer_1"/>
    <property type="match status" value="1"/>
</dbReference>
<evidence type="ECO:0000256" key="2">
    <source>
        <dbReference type="ARBA" id="ARBA00005771"/>
    </source>
</evidence>
<evidence type="ECO:0000256" key="4">
    <source>
        <dbReference type="ARBA" id="ARBA00022679"/>
    </source>
</evidence>
<dbReference type="Proteomes" id="UP000694387">
    <property type="component" value="Chromosome 26"/>
</dbReference>
<dbReference type="Gene3D" id="3.40.50.300">
    <property type="entry name" value="P-loop containing nucleotide triphosphate hydrolases"/>
    <property type="match status" value="1"/>
</dbReference>
<evidence type="ECO:0000259" key="7">
    <source>
        <dbReference type="Pfam" id="PF00685"/>
    </source>
</evidence>